<dbReference type="Pfam" id="PF23357">
    <property type="entry name" value="DUF7088"/>
    <property type="match status" value="2"/>
</dbReference>
<evidence type="ECO:0000256" key="3">
    <source>
        <dbReference type="ARBA" id="ARBA00022692"/>
    </source>
</evidence>
<feature type="transmembrane region" description="Helical" evidence="7">
    <location>
        <begin position="27"/>
        <end position="51"/>
    </location>
</feature>
<evidence type="ECO:0000256" key="7">
    <source>
        <dbReference type="SAM" id="Phobius"/>
    </source>
</evidence>
<dbReference type="InterPro" id="IPR019196">
    <property type="entry name" value="ABC_transp_unknown"/>
</dbReference>
<organism evidence="10 11">
    <name type="scientific">Saccharophagus degradans</name>
    <dbReference type="NCBI Taxonomy" id="86304"/>
    <lineage>
        <taxon>Bacteria</taxon>
        <taxon>Pseudomonadati</taxon>
        <taxon>Pseudomonadota</taxon>
        <taxon>Gammaproteobacteria</taxon>
        <taxon>Cellvibrionales</taxon>
        <taxon>Cellvibrionaceae</taxon>
        <taxon>Saccharophagus</taxon>
    </lineage>
</organism>
<dbReference type="EMBL" id="JAUOPB010000005">
    <property type="protein sequence ID" value="MDO6422406.1"/>
    <property type="molecule type" value="Genomic_DNA"/>
</dbReference>
<proteinExistence type="predicted"/>
<feature type="domain" description="DUF7088" evidence="9">
    <location>
        <begin position="298"/>
        <end position="400"/>
    </location>
</feature>
<feature type="transmembrane region" description="Helical" evidence="7">
    <location>
        <begin position="176"/>
        <end position="201"/>
    </location>
</feature>
<evidence type="ECO:0000256" key="5">
    <source>
        <dbReference type="ARBA" id="ARBA00023136"/>
    </source>
</evidence>
<comment type="caution">
    <text evidence="10">The sequence shown here is derived from an EMBL/GenBank/DDBJ whole genome shotgun (WGS) entry which is preliminary data.</text>
</comment>
<dbReference type="GO" id="GO:0140359">
    <property type="term" value="F:ABC-type transporter activity"/>
    <property type="evidence" value="ECO:0007669"/>
    <property type="project" value="InterPro"/>
</dbReference>
<keyword evidence="5 7" id="KW-0472">Membrane</keyword>
<dbReference type="GO" id="GO:0005886">
    <property type="term" value="C:plasma membrane"/>
    <property type="evidence" value="ECO:0007669"/>
    <property type="project" value="UniProtKB-SubCell"/>
</dbReference>
<feature type="domain" description="DUF7088" evidence="9">
    <location>
        <begin position="452"/>
        <end position="531"/>
    </location>
</feature>
<evidence type="ECO:0000256" key="4">
    <source>
        <dbReference type="ARBA" id="ARBA00022989"/>
    </source>
</evidence>
<dbReference type="Pfam" id="PF09822">
    <property type="entry name" value="ABC_transp_aux"/>
    <property type="match status" value="1"/>
</dbReference>
<feature type="transmembrane region" description="Helical" evidence="7">
    <location>
        <begin position="148"/>
        <end position="169"/>
    </location>
</feature>
<evidence type="ECO:0000259" key="8">
    <source>
        <dbReference type="Pfam" id="PF09822"/>
    </source>
</evidence>
<name>A0AAW7X3X6_9GAMM</name>
<dbReference type="Proteomes" id="UP001169760">
    <property type="component" value="Unassembled WGS sequence"/>
</dbReference>
<evidence type="ECO:0000256" key="6">
    <source>
        <dbReference type="SAM" id="MobiDB-lite"/>
    </source>
</evidence>
<accession>A0AAW7X3X6</accession>
<evidence type="ECO:0000256" key="1">
    <source>
        <dbReference type="ARBA" id="ARBA00004651"/>
    </source>
</evidence>
<reference evidence="10" key="1">
    <citation type="submission" date="2023-07" db="EMBL/GenBank/DDBJ databases">
        <title>Genome content predicts the carbon catabolic preferences of heterotrophic bacteria.</title>
        <authorList>
            <person name="Gralka M."/>
        </authorList>
    </citation>
    <scope>NUCLEOTIDE SEQUENCE</scope>
    <source>
        <strain evidence="10">I3M17_2</strain>
    </source>
</reference>
<feature type="transmembrane region" description="Helical" evidence="7">
    <location>
        <begin position="231"/>
        <end position="249"/>
    </location>
</feature>
<evidence type="ECO:0000256" key="2">
    <source>
        <dbReference type="ARBA" id="ARBA00022475"/>
    </source>
</evidence>
<feature type="transmembrane region" description="Helical" evidence="7">
    <location>
        <begin position="71"/>
        <end position="88"/>
    </location>
</feature>
<feature type="region of interest" description="Disordered" evidence="6">
    <location>
        <begin position="832"/>
        <end position="851"/>
    </location>
</feature>
<evidence type="ECO:0000313" key="11">
    <source>
        <dbReference type="Proteomes" id="UP001169760"/>
    </source>
</evidence>
<dbReference type="AlphaFoldDB" id="A0AAW7X3X6"/>
<feature type="domain" description="ABC-type uncharacterised transport system" evidence="8">
    <location>
        <begin position="615"/>
        <end position="906"/>
    </location>
</feature>
<sequence length="977" mass="108412">MQPNNNVSVHSDMLPKGTIMRVAKKEVALFFASPVAYLFLATFAAITLFIFFWGESFFARNISDVRPLFEWMPLLLVFLCATLTMRLWSDERRSGTLEYILTQAVPLWHFVVGKFLGCMFLLAVALVLTLPLPITVAYIGDLDWGPVFAGYIAAILLGAAYLSIGLFASARTDSQIVSLISACALSGLLYLVGASSITSFVGNQFGEWLRLLGTGSRFESITRGVIDMRDLYYYISIAGVFLVLNTYVLERERWATDGVKPRHKQWVAATALLALNALGANIWLNQINVLRMDVTHGNQYSISESTKGYLNQLQEPLLVRGYFSAKTHPLLAPLVPQMRDLIKEYQVAGNGKVRIEFVDPMVEPELEKEANQKFGIQPVPFQVADRYQSSIVSSYFDVLVQYGDEYQVLGFGDLIEVQARSESDINVQLRNPEHDLTRAIKKVLHSYQAGGNLFDTVKSNLMFNAYLSADEKLPSQLAEFKQQVTSVLDSTKSQADGRLKVNVIDPDSNAEIAKRIGDDYGFMPMATSLFSNERFYFYMTLSNGEQVVQIPIDDMTQASFERNLEAGIKRFATGFTKTVALVTPSNAPASPYMGYGQGGARFSRLEAFIGSELNVISEDLSDGAVSGEADILVLAAPKELNEKQVFAVDQFLMKGGTVIAATSPFSANLSKRSLSMQKHTSGLEDWLAHYGLSVDDELVLDPQNTAFPVPVNRNVGGFQLQEIRMLDYPYFVDVRGEGLNGDNLISAELPQLTVPWASPIVVNQEKQNERTVTELLRSSNKSWVSQSLSVVPQVSANGVSGFTPSTQRDSFALGVLSEGRFDSYFAGKNSPLLESKPEAETENASQEDTASEAEEAFQFSGVIERSPETARIILVSSNDFLRDEVLQLVSNAQRTEYLNPLQFAANAVEWSLEDAGLLSIRSRGHFNRTLPTMEQSTQVFWEYFNYGLAAFALALLAFGARRARQVKQRQYVKLLAN</sequence>
<keyword evidence="3 7" id="KW-0812">Transmembrane</keyword>
<dbReference type="InterPro" id="IPR051449">
    <property type="entry name" value="ABC-2_transporter_component"/>
</dbReference>
<feature type="transmembrane region" description="Helical" evidence="7">
    <location>
        <begin position="108"/>
        <end position="128"/>
    </location>
</feature>
<gene>
    <name evidence="10" type="ORF">Q4521_07965</name>
</gene>
<dbReference type="PANTHER" id="PTHR30294">
    <property type="entry name" value="MEMBRANE COMPONENT OF ABC TRANSPORTER YHHJ-RELATED"/>
    <property type="match status" value="1"/>
</dbReference>
<evidence type="ECO:0000313" key="10">
    <source>
        <dbReference type="EMBL" id="MDO6422406.1"/>
    </source>
</evidence>
<feature type="transmembrane region" description="Helical" evidence="7">
    <location>
        <begin position="265"/>
        <end position="284"/>
    </location>
</feature>
<dbReference type="InterPro" id="IPR055396">
    <property type="entry name" value="DUF7088"/>
</dbReference>
<dbReference type="RefSeq" id="WP_303492399.1">
    <property type="nucleotide sequence ID" value="NZ_JAUOPB010000005.1"/>
</dbReference>
<feature type="transmembrane region" description="Helical" evidence="7">
    <location>
        <begin position="943"/>
        <end position="960"/>
    </location>
</feature>
<comment type="subcellular location">
    <subcellularLocation>
        <location evidence="1">Cell membrane</location>
        <topology evidence="1">Multi-pass membrane protein</topology>
    </subcellularLocation>
</comment>
<keyword evidence="2" id="KW-1003">Cell membrane</keyword>
<protein>
    <submittedName>
        <fullName evidence="10">Gldg family protein</fullName>
    </submittedName>
</protein>
<evidence type="ECO:0000259" key="9">
    <source>
        <dbReference type="Pfam" id="PF23357"/>
    </source>
</evidence>
<keyword evidence="4 7" id="KW-1133">Transmembrane helix</keyword>
<dbReference type="Pfam" id="PF12679">
    <property type="entry name" value="ABC2_membrane_2"/>
    <property type="match status" value="1"/>
</dbReference>
<dbReference type="PANTHER" id="PTHR30294:SF29">
    <property type="entry name" value="MULTIDRUG ABC TRANSPORTER PERMEASE YBHS-RELATED"/>
    <property type="match status" value="1"/>
</dbReference>